<dbReference type="InterPro" id="IPR051260">
    <property type="entry name" value="Diverse_substr_monoxygenases"/>
</dbReference>
<evidence type="ECO:0000256" key="1">
    <source>
        <dbReference type="ARBA" id="ARBA00022630"/>
    </source>
</evidence>
<keyword evidence="4" id="KW-0503">Monooxygenase</keyword>
<dbReference type="CDD" id="cd01095">
    <property type="entry name" value="Nitrilotriacetate_monoxgenase"/>
    <property type="match status" value="1"/>
</dbReference>
<evidence type="ECO:0000313" key="8">
    <source>
        <dbReference type="EMBL" id="EQB14307.1"/>
    </source>
</evidence>
<dbReference type="GO" id="GO:0004497">
    <property type="term" value="F:monooxygenase activity"/>
    <property type="evidence" value="ECO:0007669"/>
    <property type="project" value="UniProtKB-KW"/>
</dbReference>
<dbReference type="Proteomes" id="UP000015527">
    <property type="component" value="Unassembled WGS sequence"/>
</dbReference>
<dbReference type="PIRSF" id="PIRSF000337">
    <property type="entry name" value="NTA_MOA"/>
    <property type="match status" value="1"/>
</dbReference>
<comment type="caution">
    <text evidence="8">The sequence shown here is derived from an EMBL/GenBank/DDBJ whole genome shotgun (WGS) entry which is preliminary data.</text>
</comment>
<feature type="binding site" evidence="6">
    <location>
        <position position="68"/>
    </location>
    <ligand>
        <name>FMN</name>
        <dbReference type="ChEBI" id="CHEBI:58210"/>
    </ligand>
</feature>
<dbReference type="InterPro" id="IPR016215">
    <property type="entry name" value="NTA_MOA"/>
</dbReference>
<dbReference type="AlphaFoldDB" id="T0HMT0"/>
<accession>T0HMT0</accession>
<feature type="domain" description="Luciferase-like" evidence="7">
    <location>
        <begin position="3"/>
        <end position="263"/>
    </location>
</feature>
<evidence type="ECO:0000256" key="3">
    <source>
        <dbReference type="ARBA" id="ARBA00023002"/>
    </source>
</evidence>
<dbReference type="PANTHER" id="PTHR30011">
    <property type="entry name" value="ALKANESULFONATE MONOOXYGENASE-RELATED"/>
    <property type="match status" value="1"/>
</dbReference>
<organism evidence="8 9">
    <name type="scientific">Novosphingobium lindaniclasticum LE124</name>
    <dbReference type="NCBI Taxonomy" id="1096930"/>
    <lineage>
        <taxon>Bacteria</taxon>
        <taxon>Pseudomonadati</taxon>
        <taxon>Pseudomonadota</taxon>
        <taxon>Alphaproteobacteria</taxon>
        <taxon>Sphingomonadales</taxon>
        <taxon>Sphingomonadaceae</taxon>
        <taxon>Novosphingobium</taxon>
    </lineage>
</organism>
<evidence type="ECO:0000259" key="7">
    <source>
        <dbReference type="Pfam" id="PF00296"/>
    </source>
</evidence>
<proteinExistence type="inferred from homology"/>
<feature type="binding site" evidence="6">
    <location>
        <position position="23"/>
    </location>
    <ligand>
        <name>FMN</name>
        <dbReference type="ChEBI" id="CHEBI:58210"/>
    </ligand>
</feature>
<dbReference type="SMR" id="T0HMT0"/>
<keyword evidence="9" id="KW-1185">Reference proteome</keyword>
<reference evidence="8 9" key="1">
    <citation type="journal article" date="2013" name="Genome Announc.">
        <title>Genome Sequence of Novosphingobium lindaniclasticum LE124T, Isolated from a Hexachlorocyclohexane Dumpsite.</title>
        <authorList>
            <person name="Saxena A."/>
            <person name="Nayyar N."/>
            <person name="Sangwan N."/>
            <person name="Kumari R."/>
            <person name="Khurana J.P."/>
            <person name="Lal R."/>
        </authorList>
    </citation>
    <scope>NUCLEOTIDE SEQUENCE [LARGE SCALE GENOMIC DNA]</scope>
    <source>
        <strain evidence="8 9">LE124</strain>
    </source>
</reference>
<dbReference type="InterPro" id="IPR011251">
    <property type="entry name" value="Luciferase-like_dom"/>
</dbReference>
<evidence type="ECO:0000256" key="2">
    <source>
        <dbReference type="ARBA" id="ARBA00022643"/>
    </source>
</evidence>
<keyword evidence="3" id="KW-0560">Oxidoreductase</keyword>
<dbReference type="Pfam" id="PF00296">
    <property type="entry name" value="Bac_luciferase"/>
    <property type="match status" value="1"/>
</dbReference>
<evidence type="ECO:0000256" key="6">
    <source>
        <dbReference type="PIRSR" id="PIRSR000337-1"/>
    </source>
</evidence>
<dbReference type="Gene3D" id="3.20.20.30">
    <property type="entry name" value="Luciferase-like domain"/>
    <property type="match status" value="1"/>
</dbReference>
<dbReference type="GO" id="GO:0016705">
    <property type="term" value="F:oxidoreductase activity, acting on paired donors, with incorporation or reduction of molecular oxygen"/>
    <property type="evidence" value="ECO:0007669"/>
    <property type="project" value="InterPro"/>
</dbReference>
<keyword evidence="2 6" id="KW-0288">FMN</keyword>
<dbReference type="InterPro" id="IPR036661">
    <property type="entry name" value="Luciferase-like_sf"/>
</dbReference>
<dbReference type="EMBL" id="ATHL01000082">
    <property type="protein sequence ID" value="EQB14307.1"/>
    <property type="molecule type" value="Genomic_DNA"/>
</dbReference>
<protein>
    <recommendedName>
        <fullName evidence="7">Luciferase-like domain-containing protein</fullName>
    </recommendedName>
</protein>
<keyword evidence="1 6" id="KW-0285">Flavoprotein</keyword>
<dbReference type="SUPFAM" id="SSF51679">
    <property type="entry name" value="Bacterial luciferase-like"/>
    <property type="match status" value="1"/>
</dbReference>
<dbReference type="PANTHER" id="PTHR30011:SF16">
    <property type="entry name" value="C2H2 FINGER DOMAIN TRANSCRIPTION FACTOR (EUROFUNG)-RELATED"/>
    <property type="match status" value="1"/>
</dbReference>
<evidence type="ECO:0000313" key="9">
    <source>
        <dbReference type="Proteomes" id="UP000015527"/>
    </source>
</evidence>
<comment type="similarity">
    <text evidence="5">Belongs to the NtaA/SnaA/DszA monooxygenase family.</text>
</comment>
<dbReference type="eggNOG" id="COG2141">
    <property type="taxonomic scope" value="Bacteria"/>
</dbReference>
<dbReference type="NCBIfam" id="TIGR03860">
    <property type="entry name" value="FMN_nitrolo"/>
    <property type="match status" value="1"/>
</dbReference>
<dbReference type="PATRIC" id="fig|1096930.3.peg.2592"/>
<name>T0HMT0_9SPHN</name>
<sequence length="414" mass="45503">MDRWVELARIAERGKIDMLFLADGNGVNGIDNPELLSRNPTTRPVVIEPVCLHSALAMVTTRIGLVATATTTYDQPFTVARRYAALDWLSKGRAGWNVVTSSNPDDAKNFGHLEHAGATRRYEMASEFVDVVKDLWDSWDDDAFLFDKEAGKFLDADKVRLLNHKGSHFSVRGPLNSARPPQGHPVVVVASGSPDGMELAARTADVIFTVAETKEAAQAFYADVKGRMAKYGRKPEDLVVMPGASVFVGADEEAAERSYRVLQELIPDSVGMPTLGRLCGLDLSGFSPGDPLPPLPETKGITSFRNLIETMARRDNLTMRELYRRILPARGHVLMKGSVEQVADIMQEWVADKACDGFNLIAASLPDGLTALVDLLIPELQRRGLFRTEYEGSTLRDSLGLARPANRHFLEGAR</sequence>
<evidence type="ECO:0000256" key="5">
    <source>
        <dbReference type="ARBA" id="ARBA00033748"/>
    </source>
</evidence>
<feature type="binding site" evidence="6">
    <location>
        <position position="122"/>
    </location>
    <ligand>
        <name>FMN</name>
        <dbReference type="ChEBI" id="CHEBI:58210"/>
    </ligand>
</feature>
<feature type="binding site" evidence="6">
    <location>
        <position position="193"/>
    </location>
    <ligand>
        <name>FMN</name>
        <dbReference type="ChEBI" id="CHEBI:58210"/>
    </ligand>
</feature>
<gene>
    <name evidence="8" type="ORF">L284_13000</name>
</gene>
<evidence type="ECO:0000256" key="4">
    <source>
        <dbReference type="ARBA" id="ARBA00023033"/>
    </source>
</evidence>